<keyword evidence="13" id="KW-0732">Signal</keyword>
<dbReference type="GO" id="GO:0005524">
    <property type="term" value="F:ATP binding"/>
    <property type="evidence" value="ECO:0007669"/>
    <property type="project" value="UniProtKB-UniRule"/>
</dbReference>
<evidence type="ECO:0000256" key="6">
    <source>
        <dbReference type="ARBA" id="ARBA00012513"/>
    </source>
</evidence>
<dbReference type="AlphaFoldDB" id="A0A8T1RSR1"/>
<keyword evidence="10" id="KW-0433">Leucine-rich repeat</keyword>
<keyword evidence="18 26" id="KW-1133">Transmembrane helix</keyword>
<accession>A0A8T1RSR1</accession>
<evidence type="ECO:0000313" key="28">
    <source>
        <dbReference type="EMBL" id="KAG6668971.1"/>
    </source>
</evidence>
<evidence type="ECO:0000256" key="1">
    <source>
        <dbReference type="ARBA" id="ARBA00004191"/>
    </source>
</evidence>
<keyword evidence="16" id="KW-0418">Kinase</keyword>
<dbReference type="SMART" id="SM00365">
    <property type="entry name" value="LRR_SD22"/>
    <property type="match status" value="3"/>
</dbReference>
<evidence type="ECO:0000256" key="13">
    <source>
        <dbReference type="ARBA" id="ARBA00022729"/>
    </source>
</evidence>
<protein>
    <recommendedName>
        <fullName evidence="6">non-specific serine/threonine protein kinase</fullName>
        <ecNumber evidence="6">2.7.11.1</ecNumber>
    </recommendedName>
</protein>
<keyword evidence="15 25" id="KW-0547">Nucleotide-binding</keyword>
<dbReference type="InterPro" id="IPR003591">
    <property type="entry name" value="Leu-rich_rpt_typical-subtyp"/>
</dbReference>
<dbReference type="FunFam" id="3.80.10.10:FF:000400">
    <property type="entry name" value="Nuclear pore complex protein NUP107"/>
    <property type="match status" value="1"/>
</dbReference>
<dbReference type="Pfam" id="PF00069">
    <property type="entry name" value="Pkinase"/>
    <property type="match status" value="1"/>
</dbReference>
<keyword evidence="14" id="KW-0677">Repeat</keyword>
<evidence type="ECO:0000256" key="18">
    <source>
        <dbReference type="ARBA" id="ARBA00022989"/>
    </source>
</evidence>
<evidence type="ECO:0000256" key="10">
    <source>
        <dbReference type="ARBA" id="ARBA00022614"/>
    </source>
</evidence>
<dbReference type="SMART" id="SM00369">
    <property type="entry name" value="LRR_TYP"/>
    <property type="match status" value="8"/>
</dbReference>
<dbReference type="GO" id="GO:0033612">
    <property type="term" value="F:receptor serine/threonine kinase binding"/>
    <property type="evidence" value="ECO:0007669"/>
    <property type="project" value="TreeGrafter"/>
</dbReference>
<evidence type="ECO:0000256" key="17">
    <source>
        <dbReference type="ARBA" id="ARBA00022840"/>
    </source>
</evidence>
<feature type="binding site" evidence="25">
    <location>
        <position position="858"/>
    </location>
    <ligand>
        <name>ATP</name>
        <dbReference type="ChEBI" id="CHEBI:30616"/>
    </ligand>
</feature>
<dbReference type="PROSITE" id="PS00108">
    <property type="entry name" value="PROTEIN_KINASE_ST"/>
    <property type="match status" value="1"/>
</dbReference>
<dbReference type="PROSITE" id="PS00107">
    <property type="entry name" value="PROTEIN_KINASE_ATP"/>
    <property type="match status" value="1"/>
</dbReference>
<evidence type="ECO:0000256" key="3">
    <source>
        <dbReference type="ARBA" id="ARBA00004479"/>
    </source>
</evidence>
<dbReference type="GO" id="GO:0004674">
    <property type="term" value="F:protein serine/threonine kinase activity"/>
    <property type="evidence" value="ECO:0007669"/>
    <property type="project" value="UniProtKB-KW"/>
</dbReference>
<keyword evidence="9" id="KW-0723">Serine/threonine-protein kinase</keyword>
<evidence type="ECO:0000256" key="19">
    <source>
        <dbReference type="ARBA" id="ARBA00023136"/>
    </source>
</evidence>
<keyword evidence="8" id="KW-0134">Cell wall</keyword>
<dbReference type="Pfam" id="PF13855">
    <property type="entry name" value="LRR_8"/>
    <property type="match status" value="1"/>
</dbReference>
<keyword evidence="17 25" id="KW-0067">ATP-binding</keyword>
<dbReference type="InterPro" id="IPR001611">
    <property type="entry name" value="Leu-rich_rpt"/>
</dbReference>
<proteinExistence type="inferred from homology"/>
<dbReference type="FunFam" id="3.80.10.10:FF:000213">
    <property type="entry name" value="Tyrosine-sulfated glycopeptide receptor 1"/>
    <property type="match status" value="1"/>
</dbReference>
<comment type="subcellular location">
    <subcellularLocation>
        <location evidence="2">Cell membrane</location>
    </subcellularLocation>
    <subcellularLocation>
        <location evidence="3">Membrane</location>
        <topology evidence="3">Single-pass type I membrane protein</topology>
    </subcellularLocation>
    <subcellularLocation>
        <location evidence="1">Secreted</location>
        <location evidence="1">Cell wall</location>
    </subcellularLocation>
</comment>
<keyword evidence="12 26" id="KW-0812">Transmembrane</keyword>
<dbReference type="Proteomes" id="UP000811609">
    <property type="component" value="Chromosome 1"/>
</dbReference>
<evidence type="ECO:0000256" key="25">
    <source>
        <dbReference type="PROSITE-ProRule" id="PRU10141"/>
    </source>
</evidence>
<dbReference type="InterPro" id="IPR008271">
    <property type="entry name" value="Ser/Thr_kinase_AS"/>
</dbReference>
<comment type="caution">
    <text evidence="28">The sequence shown here is derived from an EMBL/GenBank/DDBJ whole genome shotgun (WGS) entry which is preliminary data.</text>
</comment>
<keyword evidence="7" id="KW-1003">Cell membrane</keyword>
<feature type="domain" description="Protein kinase" evidence="27">
    <location>
        <begin position="829"/>
        <end position="1100"/>
    </location>
</feature>
<keyword evidence="21" id="KW-0325">Glycoprotein</keyword>
<keyword evidence="29" id="KW-1185">Reference proteome</keyword>
<keyword evidence="20" id="KW-0675">Receptor</keyword>
<feature type="transmembrane region" description="Helical" evidence="26">
    <location>
        <begin position="743"/>
        <end position="766"/>
    </location>
</feature>
<evidence type="ECO:0000256" key="11">
    <source>
        <dbReference type="ARBA" id="ARBA00022679"/>
    </source>
</evidence>
<organism evidence="28 29">
    <name type="scientific">Carya illinoinensis</name>
    <name type="common">Pecan</name>
    <dbReference type="NCBI Taxonomy" id="32201"/>
    <lineage>
        <taxon>Eukaryota</taxon>
        <taxon>Viridiplantae</taxon>
        <taxon>Streptophyta</taxon>
        <taxon>Embryophyta</taxon>
        <taxon>Tracheophyta</taxon>
        <taxon>Spermatophyta</taxon>
        <taxon>Magnoliopsida</taxon>
        <taxon>eudicotyledons</taxon>
        <taxon>Gunneridae</taxon>
        <taxon>Pentapetalae</taxon>
        <taxon>rosids</taxon>
        <taxon>fabids</taxon>
        <taxon>Fagales</taxon>
        <taxon>Juglandaceae</taxon>
        <taxon>Carya</taxon>
    </lineage>
</organism>
<dbReference type="EC" id="2.7.11.1" evidence="6"/>
<evidence type="ECO:0000256" key="8">
    <source>
        <dbReference type="ARBA" id="ARBA00022512"/>
    </source>
</evidence>
<dbReference type="SMART" id="SM00220">
    <property type="entry name" value="S_TKc"/>
    <property type="match status" value="1"/>
</dbReference>
<evidence type="ECO:0000256" key="15">
    <source>
        <dbReference type="ARBA" id="ARBA00022741"/>
    </source>
</evidence>
<evidence type="ECO:0000256" key="5">
    <source>
        <dbReference type="ARBA" id="ARBA00009592"/>
    </source>
</evidence>
<comment type="similarity">
    <text evidence="5">Belongs to the RLP family.</text>
</comment>
<evidence type="ECO:0000313" key="29">
    <source>
        <dbReference type="Proteomes" id="UP000811609"/>
    </source>
</evidence>
<evidence type="ECO:0000256" key="7">
    <source>
        <dbReference type="ARBA" id="ARBA00022475"/>
    </source>
</evidence>
<evidence type="ECO:0000256" key="14">
    <source>
        <dbReference type="ARBA" id="ARBA00022737"/>
    </source>
</evidence>
<reference evidence="28" key="1">
    <citation type="submission" date="2020-12" db="EMBL/GenBank/DDBJ databases">
        <title>WGS assembly of Carya illinoinensis cv. Pawnee.</title>
        <authorList>
            <person name="Platts A."/>
            <person name="Shu S."/>
            <person name="Wright S."/>
            <person name="Barry K."/>
            <person name="Edger P."/>
            <person name="Pires J.C."/>
            <person name="Schmutz J."/>
        </authorList>
    </citation>
    <scope>NUCLEOTIDE SEQUENCE</scope>
    <source>
        <tissue evidence="28">Leaf</tissue>
    </source>
</reference>
<dbReference type="InterPro" id="IPR017441">
    <property type="entry name" value="Protein_kinase_ATP_BS"/>
</dbReference>
<dbReference type="GO" id="GO:0005886">
    <property type="term" value="C:plasma membrane"/>
    <property type="evidence" value="ECO:0007669"/>
    <property type="project" value="UniProtKB-SubCell"/>
</dbReference>
<keyword evidence="11" id="KW-0808">Transferase</keyword>
<dbReference type="FunFam" id="1.10.510.10:FF:000309">
    <property type="entry name" value="Leucine-rich repeat receptor-like protein kinase"/>
    <property type="match status" value="1"/>
</dbReference>
<dbReference type="FunFam" id="3.80.10.10:FF:000041">
    <property type="entry name" value="LRR receptor-like serine/threonine-protein kinase ERECTA"/>
    <property type="match status" value="1"/>
</dbReference>
<comment type="catalytic activity">
    <reaction evidence="24">
        <text>L-seryl-[protein] + ATP = O-phospho-L-seryl-[protein] + ADP + H(+)</text>
        <dbReference type="Rhea" id="RHEA:17989"/>
        <dbReference type="Rhea" id="RHEA-COMP:9863"/>
        <dbReference type="Rhea" id="RHEA-COMP:11604"/>
        <dbReference type="ChEBI" id="CHEBI:15378"/>
        <dbReference type="ChEBI" id="CHEBI:29999"/>
        <dbReference type="ChEBI" id="CHEBI:30616"/>
        <dbReference type="ChEBI" id="CHEBI:83421"/>
        <dbReference type="ChEBI" id="CHEBI:456216"/>
        <dbReference type="EC" id="2.7.11.1"/>
    </reaction>
</comment>
<dbReference type="EMBL" id="CM031809">
    <property type="protein sequence ID" value="KAG6668971.1"/>
    <property type="molecule type" value="Genomic_DNA"/>
</dbReference>
<comment type="similarity">
    <text evidence="4">Belongs to the protein kinase superfamily. Ser/Thr protein kinase family.</text>
</comment>
<name>A0A8T1RSR1_CARIL</name>
<evidence type="ECO:0000256" key="21">
    <source>
        <dbReference type="ARBA" id="ARBA00023180"/>
    </source>
</evidence>
<evidence type="ECO:0000256" key="23">
    <source>
        <dbReference type="ARBA" id="ARBA00047899"/>
    </source>
</evidence>
<evidence type="ECO:0000256" key="4">
    <source>
        <dbReference type="ARBA" id="ARBA00008684"/>
    </source>
</evidence>
<evidence type="ECO:0000259" key="27">
    <source>
        <dbReference type="PROSITE" id="PS50011"/>
    </source>
</evidence>
<evidence type="ECO:0000256" key="2">
    <source>
        <dbReference type="ARBA" id="ARBA00004236"/>
    </source>
</evidence>
<dbReference type="PROSITE" id="PS50011">
    <property type="entry name" value="PROTEIN_KINASE_DOM"/>
    <property type="match status" value="1"/>
</dbReference>
<dbReference type="Pfam" id="PF08263">
    <property type="entry name" value="LRRNT_2"/>
    <property type="match status" value="1"/>
</dbReference>
<evidence type="ECO:0000256" key="12">
    <source>
        <dbReference type="ARBA" id="ARBA00022692"/>
    </source>
</evidence>
<keyword evidence="8" id="KW-0964">Secreted</keyword>
<evidence type="ECO:0000256" key="16">
    <source>
        <dbReference type="ARBA" id="ARBA00022777"/>
    </source>
</evidence>
<dbReference type="PANTHER" id="PTHR48056:SF18">
    <property type="entry name" value="NON-SPECIFIC SERINE_THREONINE PROTEIN KINASE"/>
    <property type="match status" value="1"/>
</dbReference>
<evidence type="ECO:0000256" key="24">
    <source>
        <dbReference type="ARBA" id="ARBA00048679"/>
    </source>
</evidence>
<dbReference type="InterPro" id="IPR000719">
    <property type="entry name" value="Prot_kinase_dom"/>
</dbReference>
<comment type="catalytic activity">
    <reaction evidence="23">
        <text>L-threonyl-[protein] + ATP = O-phospho-L-threonyl-[protein] + ADP + H(+)</text>
        <dbReference type="Rhea" id="RHEA:46608"/>
        <dbReference type="Rhea" id="RHEA-COMP:11060"/>
        <dbReference type="Rhea" id="RHEA-COMP:11605"/>
        <dbReference type="ChEBI" id="CHEBI:15378"/>
        <dbReference type="ChEBI" id="CHEBI:30013"/>
        <dbReference type="ChEBI" id="CHEBI:30616"/>
        <dbReference type="ChEBI" id="CHEBI:61977"/>
        <dbReference type="ChEBI" id="CHEBI:456216"/>
        <dbReference type="EC" id="2.7.11.1"/>
    </reaction>
</comment>
<feature type="transmembrane region" description="Helical" evidence="26">
    <location>
        <begin position="53"/>
        <end position="74"/>
    </location>
</feature>
<dbReference type="InterPro" id="IPR050647">
    <property type="entry name" value="Plant_LRR-RLKs"/>
</dbReference>
<dbReference type="Pfam" id="PF00560">
    <property type="entry name" value="LRR_1"/>
    <property type="match status" value="8"/>
</dbReference>
<evidence type="ECO:0000256" key="26">
    <source>
        <dbReference type="SAM" id="Phobius"/>
    </source>
</evidence>
<comment type="similarity">
    <text evidence="22">Belongs to the polygalacturonase-inhibiting protein family.</text>
</comment>
<evidence type="ECO:0000256" key="22">
    <source>
        <dbReference type="ARBA" id="ARBA00038043"/>
    </source>
</evidence>
<dbReference type="InterPro" id="IPR013210">
    <property type="entry name" value="LRR_N_plant-typ"/>
</dbReference>
<evidence type="ECO:0000256" key="9">
    <source>
        <dbReference type="ARBA" id="ARBA00022527"/>
    </source>
</evidence>
<evidence type="ECO:0000256" key="20">
    <source>
        <dbReference type="ARBA" id="ARBA00023170"/>
    </source>
</evidence>
<dbReference type="PANTHER" id="PTHR48056">
    <property type="entry name" value="LRR RECEPTOR-LIKE SERINE/THREONINE-PROTEIN KINASE-RELATED"/>
    <property type="match status" value="1"/>
</dbReference>
<gene>
    <name evidence="28" type="ORF">CIPAW_01G210000</name>
</gene>
<keyword evidence="19 26" id="KW-0472">Membrane</keyword>
<sequence>MIPDPQSEKMATSSGTTTLVLSSSYSSYCLVVSVTREGRVQQKRFPCSCLSAMFVRLFTVLILLSSSVSAAAAACNPLDRDSLLSFSQNVSSASSPLNWSYSPDCCDWEGISCKATDDKGDLRVTHLLLPSRALAGTISPSITNLSCLTHLNLSRNSLTGSVPSGLFSSLIQLRILDLSYNRLSGEFPSSSSSFSSGAFQVLDLSSNRFYGAIPSAFFNLADTLTSFNVSNNSFTGSIPTSTFSDGNSSSNSITFLDFSSNQFSGQIVRGLGLCSKLEIFRAGYNDLWGPLPPDIYDAAALKEISIPANNLSGTIGDGILRLTNLTTLELYSNQLQGPIPRDIGKLSNMEHLLLHINKLTGSLPPSLSDCINLTTLNLRVNQLGGDLAAFDFSPLVRLNTLDLGENQFTGNLPPSLYSCRSLKAVRMATNNLTGQILPDIVALQSLVFLSVSNNTLTNFTGAIRNLMACKNLSTLVVSKNFYGEPMPGDDNTLDPEGFQNIQILALGGCGFSGEVPNWLAKLKKLQVLDLSVNRLGGSVPAWLGSLPMLFYIDLSANLLTGEFPVELCQLPALLSQQDYENGQMGQTHLELPVFVMPNNASKQQYNQLSSLPPAIYLNNNSLSGNIPSQIGQLKVLHLLNLNDNNFSGNIPDQVSNLKNLEKLDLSSNHLSGPIPASLKGLNFLSWFSVANNDLQGPIPVGSQFDTFPASSFAGNPRLCGTILQRSCHSSQGVETHKGSNKRLIIGVLMIFLGTGIIVTVLAMWILSKRRVIPRADTDKIDSESISSNSNPLVPLGVDKDTSMVVLFPNNANGIKDLTISEILKATENFSQANIIGCGGFGLVYKATLTNGSKLAIKKLSGDLGLMEREFKAEVEALSTAQHKNLVALQGYSMHEGSRLLMYSYMENGSLDYWLHEKVDGASQLDWPTRLKIAQGASYGVAYMHQICEPHIVHRDIKSSNILLDDKFEAHVADFGLSRLINPYQTHVTTELVGTLGYIPPEYGQSWAATLRGDMYSFGVVMLELLTGKRPMEVFKPKMSRELVVWVQQLRSEGKQDQIFDPLLIGKGFDEEMLQVLDVACMCISQNPFKRPTIQEVVDWLKNVGATPLDQNKE</sequence>